<name>A0A0F9RWJ4_9ZZZZ</name>
<proteinExistence type="predicted"/>
<gene>
    <name evidence="1" type="ORF">LCGC14_0528590</name>
</gene>
<sequence length="49" mass="5975">MLILKRAYASVYDLINNCRLLFLNYLLSEIDYVLYNKHKHGLRLNIYRN</sequence>
<organism evidence="1">
    <name type="scientific">marine sediment metagenome</name>
    <dbReference type="NCBI Taxonomy" id="412755"/>
    <lineage>
        <taxon>unclassified sequences</taxon>
        <taxon>metagenomes</taxon>
        <taxon>ecological metagenomes</taxon>
    </lineage>
</organism>
<comment type="caution">
    <text evidence="1">The sequence shown here is derived from an EMBL/GenBank/DDBJ whole genome shotgun (WGS) entry which is preliminary data.</text>
</comment>
<protein>
    <submittedName>
        <fullName evidence="1">Uncharacterized protein</fullName>
    </submittedName>
</protein>
<reference evidence="1" key="1">
    <citation type="journal article" date="2015" name="Nature">
        <title>Complex archaea that bridge the gap between prokaryotes and eukaryotes.</title>
        <authorList>
            <person name="Spang A."/>
            <person name="Saw J.H."/>
            <person name="Jorgensen S.L."/>
            <person name="Zaremba-Niedzwiedzka K."/>
            <person name="Martijn J."/>
            <person name="Lind A.E."/>
            <person name="van Eijk R."/>
            <person name="Schleper C."/>
            <person name="Guy L."/>
            <person name="Ettema T.J."/>
        </authorList>
    </citation>
    <scope>NUCLEOTIDE SEQUENCE</scope>
</reference>
<evidence type="ECO:0000313" key="1">
    <source>
        <dbReference type="EMBL" id="KKN60775.1"/>
    </source>
</evidence>
<dbReference type="AlphaFoldDB" id="A0A0F9RWJ4"/>
<dbReference type="EMBL" id="LAZR01000683">
    <property type="protein sequence ID" value="KKN60775.1"/>
    <property type="molecule type" value="Genomic_DNA"/>
</dbReference>
<accession>A0A0F9RWJ4</accession>